<dbReference type="AlphaFoldDB" id="A0A517VR93"/>
<protein>
    <submittedName>
        <fullName evidence="1">Uncharacterized protein</fullName>
    </submittedName>
</protein>
<reference evidence="1 2" key="1">
    <citation type="submission" date="2019-03" db="EMBL/GenBank/DDBJ databases">
        <title>Deep-cultivation of Planctomycetes and their phenomic and genomic characterization uncovers novel biology.</title>
        <authorList>
            <person name="Wiegand S."/>
            <person name="Jogler M."/>
            <person name="Boedeker C."/>
            <person name="Pinto D."/>
            <person name="Vollmers J."/>
            <person name="Rivas-Marin E."/>
            <person name="Kohn T."/>
            <person name="Peeters S.H."/>
            <person name="Heuer A."/>
            <person name="Rast P."/>
            <person name="Oberbeckmann S."/>
            <person name="Bunk B."/>
            <person name="Jeske O."/>
            <person name="Meyerdierks A."/>
            <person name="Storesund J.E."/>
            <person name="Kallscheuer N."/>
            <person name="Luecker S."/>
            <person name="Lage O.M."/>
            <person name="Pohl T."/>
            <person name="Merkel B.J."/>
            <person name="Hornburger P."/>
            <person name="Mueller R.-W."/>
            <person name="Bruemmer F."/>
            <person name="Labrenz M."/>
            <person name="Spormann A.M."/>
            <person name="Op den Camp H."/>
            <person name="Overmann J."/>
            <person name="Amann R."/>
            <person name="Jetten M.S.M."/>
            <person name="Mascher T."/>
            <person name="Medema M.H."/>
            <person name="Devos D.P."/>
            <person name="Kaster A.-K."/>
            <person name="Ovreas L."/>
            <person name="Rohde M."/>
            <person name="Galperin M.Y."/>
            <person name="Jogler C."/>
        </authorList>
    </citation>
    <scope>NUCLEOTIDE SEQUENCE [LARGE SCALE GENOMIC DNA]</scope>
    <source>
        <strain evidence="1 2">V144</strain>
    </source>
</reference>
<dbReference type="EMBL" id="CP037920">
    <property type="protein sequence ID" value="QDT95523.1"/>
    <property type="molecule type" value="Genomic_DNA"/>
</dbReference>
<sequence>MKTFEILLMKSDSLQGEPTNKILSINAHSEVEARDKAIIPDGFFSAGIREVIKVEGAQIFVVTE</sequence>
<dbReference type="Proteomes" id="UP000318704">
    <property type="component" value="Chromosome"/>
</dbReference>
<organism evidence="1 2">
    <name type="scientific">Gimesia aquarii</name>
    <dbReference type="NCBI Taxonomy" id="2527964"/>
    <lineage>
        <taxon>Bacteria</taxon>
        <taxon>Pseudomonadati</taxon>
        <taxon>Planctomycetota</taxon>
        <taxon>Planctomycetia</taxon>
        <taxon>Planctomycetales</taxon>
        <taxon>Planctomycetaceae</taxon>
        <taxon>Gimesia</taxon>
    </lineage>
</organism>
<evidence type="ECO:0000313" key="2">
    <source>
        <dbReference type="Proteomes" id="UP000318704"/>
    </source>
</evidence>
<evidence type="ECO:0000313" key="1">
    <source>
        <dbReference type="EMBL" id="QDT95523.1"/>
    </source>
</evidence>
<dbReference type="KEGG" id="gaw:V144x_09680"/>
<proteinExistence type="predicted"/>
<name>A0A517VR93_9PLAN</name>
<gene>
    <name evidence="1" type="ORF">V144x_09680</name>
</gene>
<dbReference type="RefSeq" id="WP_144982109.1">
    <property type="nucleotide sequence ID" value="NZ_CP037920.1"/>
</dbReference>
<accession>A0A517VR93</accession>